<dbReference type="EMBL" id="JBIPKE010000020">
    <property type="protein sequence ID" value="MFH6985979.1"/>
    <property type="molecule type" value="Genomic_DNA"/>
</dbReference>
<reference evidence="1 2" key="1">
    <citation type="journal article" date="2013" name="Int. J. Syst. Evol. Microbiol.">
        <title>Marinoscillum luteum sp. nov., isolated from marine sediment.</title>
        <authorList>
            <person name="Cha I.T."/>
            <person name="Park S.J."/>
            <person name="Kim S.J."/>
            <person name="Kim J.G."/>
            <person name="Jung M.Y."/>
            <person name="Shin K.S."/>
            <person name="Kwon K.K."/>
            <person name="Yang S.H."/>
            <person name="Seo Y.S."/>
            <person name="Rhee S.K."/>
        </authorList>
    </citation>
    <scope>NUCLEOTIDE SEQUENCE [LARGE SCALE GENOMIC DNA]</scope>
    <source>
        <strain evidence="1 2">KCTC 23939</strain>
    </source>
</reference>
<organism evidence="1 2">
    <name type="scientific">Marinoscillum luteum</name>
    <dbReference type="NCBI Taxonomy" id="861051"/>
    <lineage>
        <taxon>Bacteria</taxon>
        <taxon>Pseudomonadati</taxon>
        <taxon>Bacteroidota</taxon>
        <taxon>Cytophagia</taxon>
        <taxon>Cytophagales</taxon>
        <taxon>Reichenbachiellaceae</taxon>
        <taxon>Marinoscillum</taxon>
    </lineage>
</organism>
<evidence type="ECO:0000313" key="2">
    <source>
        <dbReference type="Proteomes" id="UP001610063"/>
    </source>
</evidence>
<comment type="caution">
    <text evidence="1">The sequence shown here is derived from an EMBL/GenBank/DDBJ whole genome shotgun (WGS) entry which is preliminary data.</text>
</comment>
<dbReference type="InterPro" id="IPR027417">
    <property type="entry name" value="P-loop_NTPase"/>
</dbReference>
<evidence type="ECO:0000313" key="1">
    <source>
        <dbReference type="EMBL" id="MFH6985979.1"/>
    </source>
</evidence>
<evidence type="ECO:0008006" key="3">
    <source>
        <dbReference type="Google" id="ProtNLM"/>
    </source>
</evidence>
<proteinExistence type="predicted"/>
<keyword evidence="2" id="KW-1185">Reference proteome</keyword>
<accession>A0ABW7NEL3</accession>
<gene>
    <name evidence="1" type="ORF">ACHKAR_21170</name>
</gene>
<name>A0ABW7NEL3_9BACT</name>
<protein>
    <recommendedName>
        <fullName evidence="3">ATP-binding protein</fullName>
    </recommendedName>
</protein>
<dbReference type="SUPFAM" id="SSF52540">
    <property type="entry name" value="P-loop containing nucleoside triphosphate hydrolases"/>
    <property type="match status" value="1"/>
</dbReference>
<sequence>MQELLNSLEVELEKLINDKLYTSFKSEIRNEHSDFESLQKSIFQTYENSAGKLSKAELKAEILSLISQSWNASDGQPFSEFSAGYYEAVQACLQSIPETLEIPQEKDRFTALKTDSFLLKLAKGAKSIAFGASKMPVRTANLFRKKKQPISYWNHKIPLRAIGEYYLLGEYIQSILEVRARYYTLFSKAYQELKEWEESADTAEFTRLDFSHLTKSFSKVRKDLKTELVNNLHTTMQQLRKAATTVDTLEHSPNRYEEKNLMAHLQSADGLWQKEDAGWHNTFDAFFEEWRADLEVFRLISLAESDFVTYQSAQSNNLSEDIGEELESIFDYIHSAVGDLEKSKDEDFSLTLKKCTYKAQKTLDQEVIPLLVEKLSSNQIINAVNRFEADLNRALENLTTERKIAKIPTDYLSPIAIANITTISPYELIAFEITPAFKSQLDRIKGEFIGQLDESVTVARDLDHMITFGLSAAIQQLQEHPAAKEDAQKVAIESLRRSEERVRDIQTALADIIDTTNEQLRIALNDYTESLRQLTVNENVREIRMRVMKAKAIQQTEAYKAEMKDSAKAYTYQALAHAKAWLNKLKILQHDLSQRFILTSKKETASKEVSDFLSESQEVINALPIIYRNLYRIEPLTDHELFVGRQQEYDQLMGAYANWEKGRMGSAVIIGEKWSGLTSYLNYIQHQSPFRYAVNRITCETESYGTQQLLTFLHGLLENDTAETPIQCVSALNEGPRRIIIVEDIQNLYLRKVGGFARLKDLLELISHTSKNIFWIATSTLYTWNYFQKTLNVQDVFSYHIKLQPPTAVELSNIVAKRNRISGYKILFDPSEDDLKSKKFKNLSEADQQATLKGRFFKKLIDFSESNISMALMFWLLSTKSVDQNGIVIGDFRKPDLGFLMAFDIGKVLALHQLILHDGLTLNQFTIVNRSSHQSAFLMLSMMLEDGILIFKNDIYTVNPLVYRSVISLLKAKNLIY</sequence>
<dbReference type="Proteomes" id="UP001610063">
    <property type="component" value="Unassembled WGS sequence"/>
</dbReference>
<dbReference type="RefSeq" id="WP_395419453.1">
    <property type="nucleotide sequence ID" value="NZ_JBIPKE010000020.1"/>
</dbReference>